<gene>
    <name evidence="4" type="ORF">UU24_C0039G0005</name>
</gene>
<proteinExistence type="predicted"/>
<dbReference type="Proteomes" id="UP000034749">
    <property type="component" value="Unassembled WGS sequence"/>
</dbReference>
<dbReference type="Gene3D" id="3.40.50.1000">
    <property type="entry name" value="HAD superfamily/HAD-like"/>
    <property type="match status" value="1"/>
</dbReference>
<dbReference type="InterPro" id="IPR036412">
    <property type="entry name" value="HAD-like_sf"/>
</dbReference>
<evidence type="ECO:0000256" key="3">
    <source>
        <dbReference type="ARBA" id="ARBA00022842"/>
    </source>
</evidence>
<sequence length="223" mass="25970">MKKKNIAAFFDFDGTIYHGLVAFDIFSFAFRNGIMSFSEMVKLSQLSYYYLLDKLNLANRVSINERLYKKIKGLRSKELFESASEEYFSHNKNKKFYTDIVDIIKWHAKKRHHIVVVTSTIKEIVGPARKWIKIDELLATEVETKNGVYTGAVKMLPVGQNRLNVIKDYCKKYDIDLSRSYAYSDHFSDIPLLESIGNAIVTGPDRRLRTHAMKKGWRIIDRK</sequence>
<protein>
    <submittedName>
        <fullName evidence="4">Phosphoserine phosphatase</fullName>
    </submittedName>
</protein>
<evidence type="ECO:0000256" key="2">
    <source>
        <dbReference type="ARBA" id="ARBA00022801"/>
    </source>
</evidence>
<evidence type="ECO:0000313" key="5">
    <source>
        <dbReference type="Proteomes" id="UP000034749"/>
    </source>
</evidence>
<dbReference type="AlphaFoldDB" id="A0A0G0WSM5"/>
<keyword evidence="3" id="KW-0460">Magnesium</keyword>
<dbReference type="InterPro" id="IPR023214">
    <property type="entry name" value="HAD_sf"/>
</dbReference>
<dbReference type="PANTHER" id="PTHR43344">
    <property type="entry name" value="PHOSPHOSERINE PHOSPHATASE"/>
    <property type="match status" value="1"/>
</dbReference>
<dbReference type="EMBL" id="LBZW01000039">
    <property type="protein sequence ID" value="KKR78392.1"/>
    <property type="molecule type" value="Genomic_DNA"/>
</dbReference>
<name>A0A0G0WSM5_9BACT</name>
<dbReference type="PANTHER" id="PTHR43344:SF13">
    <property type="entry name" value="PHOSPHATASE RV3661-RELATED"/>
    <property type="match status" value="1"/>
</dbReference>
<dbReference type="InterPro" id="IPR006385">
    <property type="entry name" value="HAD_hydro_SerB1"/>
</dbReference>
<evidence type="ECO:0000313" key="4">
    <source>
        <dbReference type="EMBL" id="KKR78392.1"/>
    </source>
</evidence>
<dbReference type="NCBIfam" id="TIGR01490">
    <property type="entry name" value="HAD-SF-IB-hyp1"/>
    <property type="match status" value="1"/>
</dbReference>
<organism evidence="4 5">
    <name type="scientific">Candidatus Nomurabacteria bacterium GW2011_GWA2_40_9</name>
    <dbReference type="NCBI Taxonomy" id="1618734"/>
    <lineage>
        <taxon>Bacteria</taxon>
        <taxon>Candidatus Nomuraibacteriota</taxon>
    </lineage>
</organism>
<dbReference type="GO" id="GO:0016787">
    <property type="term" value="F:hydrolase activity"/>
    <property type="evidence" value="ECO:0007669"/>
    <property type="project" value="UniProtKB-KW"/>
</dbReference>
<dbReference type="InterPro" id="IPR050582">
    <property type="entry name" value="HAD-like_SerB"/>
</dbReference>
<keyword evidence="1" id="KW-0479">Metal-binding</keyword>
<dbReference type="Pfam" id="PF12710">
    <property type="entry name" value="HAD"/>
    <property type="match status" value="1"/>
</dbReference>
<accession>A0A0G0WSM5</accession>
<dbReference type="Gene3D" id="1.20.1440.100">
    <property type="entry name" value="SG protein - dephosphorylation function"/>
    <property type="match status" value="1"/>
</dbReference>
<reference evidence="4 5" key="1">
    <citation type="journal article" date="2015" name="Nature">
        <title>rRNA introns, odd ribosomes, and small enigmatic genomes across a large radiation of phyla.</title>
        <authorList>
            <person name="Brown C.T."/>
            <person name="Hug L.A."/>
            <person name="Thomas B.C."/>
            <person name="Sharon I."/>
            <person name="Castelle C.J."/>
            <person name="Singh A."/>
            <person name="Wilkins M.J."/>
            <person name="Williams K.H."/>
            <person name="Banfield J.F."/>
        </authorList>
    </citation>
    <scope>NUCLEOTIDE SEQUENCE [LARGE SCALE GENOMIC DNA]</scope>
</reference>
<keyword evidence="2" id="KW-0378">Hydrolase</keyword>
<evidence type="ECO:0000256" key="1">
    <source>
        <dbReference type="ARBA" id="ARBA00022723"/>
    </source>
</evidence>
<dbReference type="NCBIfam" id="TIGR01488">
    <property type="entry name" value="HAD-SF-IB"/>
    <property type="match status" value="1"/>
</dbReference>
<dbReference type="SUPFAM" id="SSF56784">
    <property type="entry name" value="HAD-like"/>
    <property type="match status" value="1"/>
</dbReference>
<comment type="caution">
    <text evidence="4">The sequence shown here is derived from an EMBL/GenBank/DDBJ whole genome shotgun (WGS) entry which is preliminary data.</text>
</comment>
<dbReference type="GO" id="GO:0046872">
    <property type="term" value="F:metal ion binding"/>
    <property type="evidence" value="ECO:0007669"/>
    <property type="project" value="UniProtKB-KW"/>
</dbReference>